<keyword evidence="4" id="KW-0808">Transferase</keyword>
<dbReference type="Gene3D" id="6.10.340.10">
    <property type="match status" value="1"/>
</dbReference>
<dbReference type="EMBL" id="BJWJ01000019">
    <property type="protein sequence ID" value="GEM04884.1"/>
    <property type="molecule type" value="Genomic_DNA"/>
</dbReference>
<sequence length="591" mass="68803">MRRLKELLLNLKISKKLMGGYLIATAFPLILVGLYLNISVRDVVVNNAIFEAEANLEKVELQLENAINRVTQASDLVYLDKGIESLLTETYDSNFEVYQAYANYPVFDNFLEFYEEIENIQFFMERSMISNSYFISVDEAIEQTDWYQEAKEKQGRISWLIKEEHWTKERYLTLTRAVYGTENQYLGVVNIYVSMDKLRRMINSEIHDTYIILDNDTIVYASDSEKQFMKPTFLSGFTDEELDQTLLFDDMYEGEDVKINVRRLKPEKSLQNDLQLASIIPLEMLMAQPNQIFLQGYLIIIGVLIVSLIGFRVFIRTFNTRINTLKSAMGRVARGQFNIEPKMVGTDEIGEAYDELYETSQSLQKLIDEVYIHKIKEERWYRQQKESEFKMLSSQINPHFLYNTLEMIRMKALVNKDPDVATLIKKLSKMMRQALERTDRPVALKDELNLIENYLEIQAMRFGDHFSYTIAVDPGLDDYKVFPLLIQPIVENAIVHGLEPKEQRGHLTLTVREQEDDIIIAVTDNGVGMTTKRLLEVRQGLTVTDHLNGRRIGIRNVHQRMMLYYGQDYGLTIESTKNVGTTMTLRLPKRD</sequence>
<keyword evidence="8" id="KW-1133">Transmembrane helix</keyword>
<dbReference type="InterPro" id="IPR050640">
    <property type="entry name" value="Bact_2-comp_sensor_kinase"/>
</dbReference>
<dbReference type="PROSITE" id="PS50885">
    <property type="entry name" value="HAMP"/>
    <property type="match status" value="1"/>
</dbReference>
<dbReference type="SMART" id="SM00304">
    <property type="entry name" value="HAMP"/>
    <property type="match status" value="1"/>
</dbReference>
<dbReference type="RefSeq" id="WP_062322425.1">
    <property type="nucleotide sequence ID" value="NZ_BJWJ01000019.1"/>
</dbReference>
<keyword evidence="7" id="KW-0175">Coiled coil</keyword>
<dbReference type="InterPro" id="IPR003660">
    <property type="entry name" value="HAMP_dom"/>
</dbReference>
<evidence type="ECO:0000256" key="6">
    <source>
        <dbReference type="ARBA" id="ARBA00023136"/>
    </source>
</evidence>
<dbReference type="Proteomes" id="UP000321773">
    <property type="component" value="Unassembled WGS sequence"/>
</dbReference>
<dbReference type="AlphaFoldDB" id="A0A1I6U0J6"/>
<feature type="domain" description="HAMP" evidence="9">
    <location>
        <begin position="316"/>
        <end position="368"/>
    </location>
</feature>
<proteinExistence type="predicted"/>
<keyword evidence="5 11" id="KW-0418">Kinase</keyword>
<evidence type="ECO:0000313" key="11">
    <source>
        <dbReference type="EMBL" id="SFS94983.1"/>
    </source>
</evidence>
<evidence type="ECO:0000313" key="12">
    <source>
        <dbReference type="Proteomes" id="UP000199139"/>
    </source>
</evidence>
<organism evidence="11 12">
    <name type="scientific">Halolactibacillus miurensis</name>
    <dbReference type="NCBI Taxonomy" id="306541"/>
    <lineage>
        <taxon>Bacteria</taxon>
        <taxon>Bacillati</taxon>
        <taxon>Bacillota</taxon>
        <taxon>Bacilli</taxon>
        <taxon>Bacillales</taxon>
        <taxon>Bacillaceae</taxon>
        <taxon>Halolactibacillus</taxon>
    </lineage>
</organism>
<dbReference type="EMBL" id="FPAI01000020">
    <property type="protein sequence ID" value="SFS94983.1"/>
    <property type="molecule type" value="Genomic_DNA"/>
</dbReference>
<feature type="transmembrane region" description="Helical" evidence="8">
    <location>
        <begin position="21"/>
        <end position="38"/>
    </location>
</feature>
<keyword evidence="13" id="KW-1185">Reference proteome</keyword>
<dbReference type="InterPro" id="IPR010559">
    <property type="entry name" value="Sig_transdc_His_kin_internal"/>
</dbReference>
<evidence type="ECO:0000256" key="2">
    <source>
        <dbReference type="ARBA" id="ARBA00022475"/>
    </source>
</evidence>
<dbReference type="InterPro" id="IPR036890">
    <property type="entry name" value="HATPase_C_sf"/>
</dbReference>
<gene>
    <name evidence="10" type="ORF">HMI01_18720</name>
    <name evidence="11" type="ORF">SAMN05421668_12030</name>
</gene>
<accession>A0A1I6U0J6</accession>
<evidence type="ECO:0000256" key="3">
    <source>
        <dbReference type="ARBA" id="ARBA00022553"/>
    </source>
</evidence>
<dbReference type="PANTHER" id="PTHR34220">
    <property type="entry name" value="SENSOR HISTIDINE KINASE YPDA"/>
    <property type="match status" value="1"/>
</dbReference>
<keyword evidence="6 8" id="KW-0472">Membrane</keyword>
<keyword evidence="2" id="KW-1003">Cell membrane</keyword>
<comment type="subcellular location">
    <subcellularLocation>
        <location evidence="1">Cell membrane</location>
        <topology evidence="1">Multi-pass membrane protein</topology>
    </subcellularLocation>
</comment>
<dbReference type="PANTHER" id="PTHR34220:SF7">
    <property type="entry name" value="SENSOR HISTIDINE KINASE YPDA"/>
    <property type="match status" value="1"/>
</dbReference>
<dbReference type="Gene3D" id="3.30.565.10">
    <property type="entry name" value="Histidine kinase-like ATPase, C-terminal domain"/>
    <property type="match status" value="1"/>
</dbReference>
<evidence type="ECO:0000313" key="13">
    <source>
        <dbReference type="Proteomes" id="UP000321773"/>
    </source>
</evidence>
<evidence type="ECO:0000259" key="9">
    <source>
        <dbReference type="PROSITE" id="PS50885"/>
    </source>
</evidence>
<dbReference type="SMART" id="SM00387">
    <property type="entry name" value="HATPase_c"/>
    <property type="match status" value="1"/>
</dbReference>
<reference evidence="11 12" key="1">
    <citation type="submission" date="2016-10" db="EMBL/GenBank/DDBJ databases">
        <authorList>
            <person name="de Groot N.N."/>
        </authorList>
    </citation>
    <scope>NUCLEOTIDE SEQUENCE [LARGE SCALE GENOMIC DNA]</scope>
    <source>
        <strain evidence="11 12">DSM 17074</strain>
    </source>
</reference>
<dbReference type="SUPFAM" id="SSF55874">
    <property type="entry name" value="ATPase domain of HSP90 chaperone/DNA topoisomerase II/histidine kinase"/>
    <property type="match status" value="1"/>
</dbReference>
<evidence type="ECO:0000256" key="5">
    <source>
        <dbReference type="ARBA" id="ARBA00022777"/>
    </source>
</evidence>
<evidence type="ECO:0000256" key="8">
    <source>
        <dbReference type="SAM" id="Phobius"/>
    </source>
</evidence>
<name>A0A1I6U0J6_9BACI</name>
<dbReference type="OrthoDB" id="9776552at2"/>
<dbReference type="Pfam" id="PF02518">
    <property type="entry name" value="HATPase_c"/>
    <property type="match status" value="1"/>
</dbReference>
<evidence type="ECO:0000313" key="10">
    <source>
        <dbReference type="EMBL" id="GEM04884.1"/>
    </source>
</evidence>
<feature type="coiled-coil region" evidence="7">
    <location>
        <begin position="49"/>
        <end position="76"/>
    </location>
</feature>
<evidence type="ECO:0000256" key="4">
    <source>
        <dbReference type="ARBA" id="ARBA00022679"/>
    </source>
</evidence>
<reference evidence="10 13" key="2">
    <citation type="submission" date="2019-07" db="EMBL/GenBank/DDBJ databases">
        <title>Whole genome shotgun sequence of Halolactibacillus miurensis NBRC 100873.</title>
        <authorList>
            <person name="Hosoyama A."/>
            <person name="Uohara A."/>
            <person name="Ohji S."/>
            <person name="Ichikawa N."/>
        </authorList>
    </citation>
    <scope>NUCLEOTIDE SEQUENCE [LARGE SCALE GENOMIC DNA]</scope>
    <source>
        <strain evidence="10 13">NBRC 100873</strain>
    </source>
</reference>
<dbReference type="Pfam" id="PF06580">
    <property type="entry name" value="His_kinase"/>
    <property type="match status" value="1"/>
</dbReference>
<feature type="transmembrane region" description="Helical" evidence="8">
    <location>
        <begin position="292"/>
        <end position="315"/>
    </location>
</feature>
<dbReference type="STRING" id="306541.SAMN05421668_12030"/>
<dbReference type="GO" id="GO:0000155">
    <property type="term" value="F:phosphorelay sensor kinase activity"/>
    <property type="evidence" value="ECO:0007669"/>
    <property type="project" value="InterPro"/>
</dbReference>
<dbReference type="Proteomes" id="UP000199139">
    <property type="component" value="Unassembled WGS sequence"/>
</dbReference>
<dbReference type="GO" id="GO:0005886">
    <property type="term" value="C:plasma membrane"/>
    <property type="evidence" value="ECO:0007669"/>
    <property type="project" value="UniProtKB-SubCell"/>
</dbReference>
<dbReference type="InterPro" id="IPR003594">
    <property type="entry name" value="HATPase_dom"/>
</dbReference>
<keyword evidence="8" id="KW-0812">Transmembrane</keyword>
<evidence type="ECO:0000256" key="1">
    <source>
        <dbReference type="ARBA" id="ARBA00004651"/>
    </source>
</evidence>
<evidence type="ECO:0000256" key="7">
    <source>
        <dbReference type="SAM" id="Coils"/>
    </source>
</evidence>
<keyword evidence="3" id="KW-0597">Phosphoprotein</keyword>
<protein>
    <submittedName>
        <fullName evidence="10 11">Histidine kinase</fullName>
    </submittedName>
</protein>